<gene>
    <name evidence="10" type="ORF">N329_12044</name>
</gene>
<accession>A0A091PHI8</accession>
<dbReference type="Pfam" id="PF00078">
    <property type="entry name" value="RVT_1"/>
    <property type="match status" value="1"/>
</dbReference>
<sequence length="255" mass="29295">PLPMEKVTALEQLMAEQVEAGHLVPSTSPWNTRVFTILKKSGKWRLLQDLHAVNKVMQDMGSLQPGIPSPTMLPRDWPLIVVDFKDCFFTIPLHPDDCEKFAFTIPTINRHGPAKRYHWVVLPQGMKNSPTICQWFVDIALEPFRKKWKEALIYHYMDDLLVCAQQLLYEQVLFDLKLYLGVYGLVIAPEKVQLTAPWKYLGLQVAEASVCPQKLSLHKDVQNIHDVQKLVGDLQWIRPYCGITNTDLQPLLDLL</sequence>
<keyword evidence="5" id="KW-0540">Nuclease</keyword>
<dbReference type="InterPro" id="IPR000477">
    <property type="entry name" value="RT_dom"/>
</dbReference>
<dbReference type="GO" id="GO:0004523">
    <property type="term" value="F:RNA-DNA hybrid ribonuclease activity"/>
    <property type="evidence" value="ECO:0007669"/>
    <property type="project" value="UniProtKB-EC"/>
</dbReference>
<evidence type="ECO:0000259" key="9">
    <source>
        <dbReference type="PROSITE" id="PS50878"/>
    </source>
</evidence>
<keyword evidence="6" id="KW-0255">Endonuclease</keyword>
<evidence type="ECO:0000256" key="4">
    <source>
        <dbReference type="ARBA" id="ARBA00022695"/>
    </source>
</evidence>
<keyword evidence="8" id="KW-0695">RNA-directed DNA polymerase</keyword>
<evidence type="ECO:0000313" key="11">
    <source>
        <dbReference type="Proteomes" id="UP000054379"/>
    </source>
</evidence>
<dbReference type="EMBL" id="KK658664">
    <property type="protein sequence ID" value="KFQ06688.1"/>
    <property type="molecule type" value="Genomic_DNA"/>
</dbReference>
<dbReference type="GO" id="GO:0035613">
    <property type="term" value="F:RNA stem-loop binding"/>
    <property type="evidence" value="ECO:0007669"/>
    <property type="project" value="TreeGrafter"/>
</dbReference>
<keyword evidence="7" id="KW-0378">Hydrolase</keyword>
<feature type="non-terminal residue" evidence="10">
    <location>
        <position position="255"/>
    </location>
</feature>
<evidence type="ECO:0000256" key="8">
    <source>
        <dbReference type="ARBA" id="ARBA00022918"/>
    </source>
</evidence>
<evidence type="ECO:0000256" key="1">
    <source>
        <dbReference type="ARBA" id="ARBA00010879"/>
    </source>
</evidence>
<evidence type="ECO:0000256" key="7">
    <source>
        <dbReference type="ARBA" id="ARBA00022801"/>
    </source>
</evidence>
<comment type="similarity">
    <text evidence="1">Belongs to the beta type-B retroviral polymerase family. HERV class-II K(HML-2) pol subfamily.</text>
</comment>
<dbReference type="Proteomes" id="UP000054379">
    <property type="component" value="Unassembled WGS sequence"/>
</dbReference>
<dbReference type="EC" id="3.1.26.4" evidence="2"/>
<dbReference type="PROSITE" id="PS50878">
    <property type="entry name" value="RT_POL"/>
    <property type="match status" value="1"/>
</dbReference>
<dbReference type="AlphaFoldDB" id="A0A091PHI8"/>
<dbReference type="InterPro" id="IPR010661">
    <property type="entry name" value="RVT_thumb"/>
</dbReference>
<organism evidence="10 11">
    <name type="scientific">Haliaeetus albicilla</name>
    <name type="common">White-tailed sea-eagle</name>
    <name type="synonym">Falco albicilla</name>
    <dbReference type="NCBI Taxonomy" id="8969"/>
    <lineage>
        <taxon>Eukaryota</taxon>
        <taxon>Metazoa</taxon>
        <taxon>Chordata</taxon>
        <taxon>Craniata</taxon>
        <taxon>Vertebrata</taxon>
        <taxon>Euteleostomi</taxon>
        <taxon>Archelosauria</taxon>
        <taxon>Archosauria</taxon>
        <taxon>Dinosauria</taxon>
        <taxon>Saurischia</taxon>
        <taxon>Theropoda</taxon>
        <taxon>Coelurosauria</taxon>
        <taxon>Aves</taxon>
        <taxon>Neognathae</taxon>
        <taxon>Neoaves</taxon>
        <taxon>Telluraves</taxon>
        <taxon>Accipitrimorphae</taxon>
        <taxon>Accipitriformes</taxon>
        <taxon>Accipitridae</taxon>
        <taxon>Accipitrinae</taxon>
        <taxon>Haliaeetus</taxon>
    </lineage>
</organism>
<dbReference type="InterPro" id="IPR043502">
    <property type="entry name" value="DNA/RNA_pol_sf"/>
</dbReference>
<dbReference type="Gene3D" id="3.30.70.270">
    <property type="match status" value="2"/>
</dbReference>
<keyword evidence="3" id="KW-0808">Transferase</keyword>
<dbReference type="PANTHER" id="PTHR41694:SF3">
    <property type="entry name" value="RNA-DIRECTED DNA POLYMERASE-RELATED"/>
    <property type="match status" value="1"/>
</dbReference>
<proteinExistence type="inferred from homology"/>
<evidence type="ECO:0000256" key="3">
    <source>
        <dbReference type="ARBA" id="ARBA00022679"/>
    </source>
</evidence>
<evidence type="ECO:0000256" key="6">
    <source>
        <dbReference type="ARBA" id="ARBA00022759"/>
    </source>
</evidence>
<evidence type="ECO:0000256" key="5">
    <source>
        <dbReference type="ARBA" id="ARBA00022722"/>
    </source>
</evidence>
<dbReference type="Pfam" id="PF06817">
    <property type="entry name" value="RVT_thumb"/>
    <property type="match status" value="1"/>
</dbReference>
<evidence type="ECO:0000256" key="2">
    <source>
        <dbReference type="ARBA" id="ARBA00012180"/>
    </source>
</evidence>
<name>A0A091PHI8_HALAL</name>
<feature type="non-terminal residue" evidence="10">
    <location>
        <position position="1"/>
    </location>
</feature>
<dbReference type="InterPro" id="IPR043128">
    <property type="entry name" value="Rev_trsase/Diguanyl_cyclase"/>
</dbReference>
<protein>
    <recommendedName>
        <fullName evidence="2">ribonuclease H</fullName>
        <ecNumber evidence="2">3.1.26.4</ecNumber>
    </recommendedName>
</protein>
<keyword evidence="4" id="KW-0548">Nucleotidyltransferase</keyword>
<dbReference type="SUPFAM" id="SSF56672">
    <property type="entry name" value="DNA/RNA polymerases"/>
    <property type="match status" value="1"/>
</dbReference>
<feature type="domain" description="Reverse transcriptase" evidence="9">
    <location>
        <begin position="18"/>
        <end position="205"/>
    </location>
</feature>
<dbReference type="Gene3D" id="3.10.10.10">
    <property type="entry name" value="HIV Type 1 Reverse Transcriptase, subunit A, domain 1"/>
    <property type="match status" value="1"/>
</dbReference>
<dbReference type="PANTHER" id="PTHR41694">
    <property type="entry name" value="ENDOGENOUS RETROVIRUS GROUP K MEMBER POL PROTEIN"/>
    <property type="match status" value="1"/>
</dbReference>
<dbReference type="GO" id="GO:0003964">
    <property type="term" value="F:RNA-directed DNA polymerase activity"/>
    <property type="evidence" value="ECO:0007669"/>
    <property type="project" value="UniProtKB-KW"/>
</dbReference>
<evidence type="ECO:0000313" key="10">
    <source>
        <dbReference type="EMBL" id="KFQ06688.1"/>
    </source>
</evidence>
<reference evidence="10 11" key="1">
    <citation type="submission" date="2014-04" db="EMBL/GenBank/DDBJ databases">
        <title>Genome evolution of avian class.</title>
        <authorList>
            <person name="Zhang G."/>
            <person name="Li C."/>
        </authorList>
    </citation>
    <scope>NUCLEOTIDE SEQUENCE [LARGE SCALE GENOMIC DNA]</scope>
    <source>
        <strain evidence="10">BGI_N329</strain>
    </source>
</reference>